<organism evidence="1 2">
    <name type="scientific">Pseudomonas poae</name>
    <dbReference type="NCBI Taxonomy" id="200451"/>
    <lineage>
        <taxon>Bacteria</taxon>
        <taxon>Pseudomonadati</taxon>
        <taxon>Pseudomonadota</taxon>
        <taxon>Gammaproteobacteria</taxon>
        <taxon>Pseudomonadales</taxon>
        <taxon>Pseudomonadaceae</taxon>
        <taxon>Pseudomonas</taxon>
    </lineage>
</organism>
<dbReference type="EMBL" id="MOAY01000081">
    <property type="protein sequence ID" value="ROM33648.1"/>
    <property type="molecule type" value="Genomic_DNA"/>
</dbReference>
<proteinExistence type="predicted"/>
<gene>
    <name evidence="1" type="ORF">BK648_22950</name>
</gene>
<dbReference type="Pfam" id="PF16157">
    <property type="entry name" value="DUF4865"/>
    <property type="match status" value="1"/>
</dbReference>
<dbReference type="Proteomes" id="UP000284656">
    <property type="component" value="Unassembled WGS sequence"/>
</dbReference>
<sequence length="182" mass="20589">MFAKQYSHRLPADYDMGVIHHRAAQLGPLWDHTEGLLFKAFIAQKRGQAAGNVYASLYLWSDPLQAVDFLLGERFQKVLDSFGRPHIESWLPVDVVRGHASGAVSLYREEWPLDPGVDRAQVVAEEKRRNEQLAERTETFAVFLALDVQAWRLVRFTLSASPLEAEHPGTGYHVLYLAHPGI</sequence>
<protein>
    <submittedName>
        <fullName evidence="1">DUF4865 domain-containing protein</fullName>
    </submittedName>
</protein>
<accession>A0A423EQQ1</accession>
<dbReference type="AlphaFoldDB" id="A0A423EQQ1"/>
<reference evidence="1 2" key="1">
    <citation type="submission" date="2016-10" db="EMBL/GenBank/DDBJ databases">
        <title>Comparative genome analysis of multiple Pseudomonas spp. focuses on biocontrol and plant growth promoting traits.</title>
        <authorList>
            <person name="Tao X.-Y."/>
            <person name="Taylor C.G."/>
        </authorList>
    </citation>
    <scope>NUCLEOTIDE SEQUENCE [LARGE SCALE GENOMIC DNA]</scope>
    <source>
        <strain evidence="1 2">29G9</strain>
    </source>
</reference>
<comment type="caution">
    <text evidence="1">The sequence shown here is derived from an EMBL/GenBank/DDBJ whole genome shotgun (WGS) entry which is preliminary data.</text>
</comment>
<evidence type="ECO:0000313" key="2">
    <source>
        <dbReference type="Proteomes" id="UP000284656"/>
    </source>
</evidence>
<name>A0A423EQQ1_9PSED</name>
<dbReference type="RefSeq" id="WP_123718036.1">
    <property type="nucleotide sequence ID" value="NZ_MOAY01000081.1"/>
</dbReference>
<evidence type="ECO:0000313" key="1">
    <source>
        <dbReference type="EMBL" id="ROM33648.1"/>
    </source>
</evidence>
<dbReference type="InterPro" id="IPR032349">
    <property type="entry name" value="DUF4865"/>
</dbReference>